<protein>
    <submittedName>
        <fullName evidence="2">Uncharacterized protein</fullName>
    </submittedName>
</protein>
<reference evidence="2 3" key="1">
    <citation type="journal article" date="2016" name="Sci. Rep.">
        <title>Peltaster fructicola genome reveals evolution from an invasive phytopathogen to an ectophytic parasite.</title>
        <authorList>
            <person name="Xu C."/>
            <person name="Chen H."/>
            <person name="Gleason M.L."/>
            <person name="Xu J.R."/>
            <person name="Liu H."/>
            <person name="Zhang R."/>
            <person name="Sun G."/>
        </authorList>
    </citation>
    <scope>NUCLEOTIDE SEQUENCE [LARGE SCALE GENOMIC DNA]</scope>
    <source>
        <strain evidence="2 3">LNHT1506</strain>
    </source>
</reference>
<keyword evidence="3" id="KW-1185">Reference proteome</keyword>
<dbReference type="EMBL" id="CP051140">
    <property type="protein sequence ID" value="QIW97021.1"/>
    <property type="molecule type" value="Genomic_DNA"/>
</dbReference>
<accession>A0A6H0XQH5</accession>
<evidence type="ECO:0000256" key="1">
    <source>
        <dbReference type="SAM" id="MobiDB-lite"/>
    </source>
</evidence>
<feature type="compositionally biased region" description="Basic and acidic residues" evidence="1">
    <location>
        <begin position="245"/>
        <end position="265"/>
    </location>
</feature>
<evidence type="ECO:0000313" key="3">
    <source>
        <dbReference type="Proteomes" id="UP000503462"/>
    </source>
</evidence>
<gene>
    <name evidence="2" type="ORF">AMS68_002539</name>
</gene>
<feature type="compositionally biased region" description="Polar residues" evidence="1">
    <location>
        <begin position="67"/>
        <end position="81"/>
    </location>
</feature>
<sequence>MQSNRPFDPIRDDVHYAEELSGFHLPPIRTGIQEGRLPAYSTIMSPFGSLQLGQDRIMSGYDSSYDSMTPTHTPRGSSIESTGRPHTLHNSRRRRMRDAAAARTRQRQLDPQAKNLCKAHKALGDRQNQALFLQYMADILVIICGYKAQKLQTKGNGRKAGLVMSKDEIQGALINFHNGLFREQFAAVARKGPEGYAELQRKYLGWIKQGDVLSEGDLKVFRLHKDNIFADPDSDNEPCIPMPESDPRKGACSTHTDEESQEQSKDASGNPDARQCRLLRRMANWERNFARIVEEVEVKKASSI</sequence>
<organism evidence="2 3">
    <name type="scientific">Peltaster fructicola</name>
    <dbReference type="NCBI Taxonomy" id="286661"/>
    <lineage>
        <taxon>Eukaryota</taxon>
        <taxon>Fungi</taxon>
        <taxon>Dikarya</taxon>
        <taxon>Ascomycota</taxon>
        <taxon>Pezizomycotina</taxon>
        <taxon>Dothideomycetes</taxon>
        <taxon>Dothideomycetes incertae sedis</taxon>
        <taxon>Peltaster</taxon>
    </lineage>
</organism>
<evidence type="ECO:0000313" key="2">
    <source>
        <dbReference type="EMBL" id="QIW97021.1"/>
    </source>
</evidence>
<dbReference type="AlphaFoldDB" id="A0A6H0XQH5"/>
<proteinExistence type="predicted"/>
<name>A0A6H0XQH5_9PEZI</name>
<dbReference type="Proteomes" id="UP000503462">
    <property type="component" value="Chromosome 2"/>
</dbReference>
<feature type="region of interest" description="Disordered" evidence="1">
    <location>
        <begin position="67"/>
        <end position="93"/>
    </location>
</feature>
<feature type="region of interest" description="Disordered" evidence="1">
    <location>
        <begin position="232"/>
        <end position="273"/>
    </location>
</feature>